<feature type="region of interest" description="Disordered" evidence="6">
    <location>
        <begin position="148"/>
        <end position="198"/>
    </location>
</feature>
<accession>A0A8J6F3A3</accession>
<evidence type="ECO:0000256" key="4">
    <source>
        <dbReference type="ARBA" id="ARBA00022884"/>
    </source>
</evidence>
<dbReference type="AlphaFoldDB" id="A0A8J6F3A3"/>
<dbReference type="Gene3D" id="2.40.10.230">
    <property type="entry name" value="Probable tRNA pseudouridine synthase domain"/>
    <property type="match status" value="1"/>
</dbReference>
<evidence type="ECO:0000313" key="7">
    <source>
        <dbReference type="EMBL" id="KAG9479968.1"/>
    </source>
</evidence>
<keyword evidence="3" id="KW-0698">rRNA processing</keyword>
<feature type="compositionally biased region" description="Acidic residues" evidence="6">
    <location>
        <begin position="1"/>
        <end position="16"/>
    </location>
</feature>
<feature type="compositionally biased region" description="Acidic residues" evidence="6">
    <location>
        <begin position="155"/>
        <end position="167"/>
    </location>
</feature>
<evidence type="ECO:0000313" key="8">
    <source>
        <dbReference type="Proteomes" id="UP000770717"/>
    </source>
</evidence>
<dbReference type="InterPro" id="IPR040309">
    <property type="entry name" value="Naf1"/>
</dbReference>
<dbReference type="GO" id="GO:0005634">
    <property type="term" value="C:nucleus"/>
    <property type="evidence" value="ECO:0007669"/>
    <property type="project" value="UniProtKB-SubCell"/>
</dbReference>
<comment type="caution">
    <text evidence="7">The sequence shown here is derived from an EMBL/GenBank/DDBJ whole genome shotgun (WGS) entry which is preliminary data.</text>
</comment>
<dbReference type="InterPro" id="IPR038664">
    <property type="entry name" value="Gar1/Naf1_Cbf5-bd_sf"/>
</dbReference>
<comment type="subcellular location">
    <subcellularLocation>
        <location evidence="1">Nucleus</location>
    </subcellularLocation>
</comment>
<feature type="region of interest" description="Disordered" evidence="6">
    <location>
        <begin position="1"/>
        <end position="63"/>
    </location>
</feature>
<keyword evidence="4" id="KW-0694">RNA-binding</keyword>
<evidence type="ECO:0000256" key="6">
    <source>
        <dbReference type="SAM" id="MobiDB-lite"/>
    </source>
</evidence>
<organism evidence="7 8">
    <name type="scientific">Eleutherodactylus coqui</name>
    <name type="common">Puerto Rican coqui</name>
    <dbReference type="NCBI Taxonomy" id="57060"/>
    <lineage>
        <taxon>Eukaryota</taxon>
        <taxon>Metazoa</taxon>
        <taxon>Chordata</taxon>
        <taxon>Craniata</taxon>
        <taxon>Vertebrata</taxon>
        <taxon>Euteleostomi</taxon>
        <taxon>Amphibia</taxon>
        <taxon>Batrachia</taxon>
        <taxon>Anura</taxon>
        <taxon>Neobatrachia</taxon>
        <taxon>Hyloidea</taxon>
        <taxon>Eleutherodactylidae</taxon>
        <taxon>Eleutherodactylinae</taxon>
        <taxon>Eleutherodactylus</taxon>
        <taxon>Eleutherodactylus</taxon>
    </lineage>
</organism>
<feature type="non-terminal residue" evidence="7">
    <location>
        <position position="270"/>
    </location>
</feature>
<keyword evidence="2" id="KW-0690">Ribosome biogenesis</keyword>
<feature type="compositionally biased region" description="Basic and acidic residues" evidence="6">
    <location>
        <begin position="51"/>
        <end position="60"/>
    </location>
</feature>
<dbReference type="GO" id="GO:0006364">
    <property type="term" value="P:rRNA processing"/>
    <property type="evidence" value="ECO:0007669"/>
    <property type="project" value="UniProtKB-KW"/>
</dbReference>
<dbReference type="EMBL" id="WNTK01000007">
    <property type="protein sequence ID" value="KAG9479968.1"/>
    <property type="molecule type" value="Genomic_DNA"/>
</dbReference>
<feature type="compositionally biased region" description="Low complexity" evidence="6">
    <location>
        <begin position="168"/>
        <end position="184"/>
    </location>
</feature>
<dbReference type="PANTHER" id="PTHR31633:SF1">
    <property type="entry name" value="H_ACA RIBONUCLEOPROTEIN COMPLEX NON-CORE SUBUNIT NAF1"/>
    <property type="match status" value="1"/>
</dbReference>
<reference evidence="7" key="1">
    <citation type="thesis" date="2020" institute="ProQuest LLC" country="789 East Eisenhower Parkway, Ann Arbor, MI, USA">
        <title>Comparative Genomics and Chromosome Evolution.</title>
        <authorList>
            <person name="Mudd A.B."/>
        </authorList>
    </citation>
    <scope>NUCLEOTIDE SEQUENCE</scope>
    <source>
        <strain evidence="7">HN-11 Male</strain>
        <tissue evidence="7">Kidney and liver</tissue>
    </source>
</reference>
<dbReference type="PANTHER" id="PTHR31633">
    <property type="entry name" value="H/ACA RIBONUCLEOPROTEIN COMPLEX NON-CORE SUBUNIT NAF1"/>
    <property type="match status" value="1"/>
</dbReference>
<evidence type="ECO:0000256" key="2">
    <source>
        <dbReference type="ARBA" id="ARBA00022517"/>
    </source>
</evidence>
<evidence type="ECO:0000256" key="3">
    <source>
        <dbReference type="ARBA" id="ARBA00022552"/>
    </source>
</evidence>
<name>A0A8J6F3A3_ELECQ</name>
<dbReference type="Proteomes" id="UP000770717">
    <property type="component" value="Unassembled WGS sequence"/>
</dbReference>
<keyword evidence="8" id="KW-1185">Reference proteome</keyword>
<evidence type="ECO:0000256" key="5">
    <source>
        <dbReference type="ARBA" id="ARBA00023242"/>
    </source>
</evidence>
<evidence type="ECO:0000256" key="1">
    <source>
        <dbReference type="ARBA" id="ARBA00004123"/>
    </source>
</evidence>
<dbReference type="GO" id="GO:0003723">
    <property type="term" value="F:RNA binding"/>
    <property type="evidence" value="ECO:0007669"/>
    <property type="project" value="UniProtKB-KW"/>
</dbReference>
<proteinExistence type="predicted"/>
<sequence>MTMETQEEMALPEETADVLQNSNNLSGGEDKKTSITESRAPGCSNDIVHSVSEKGQDVSRGDPANPNVEVLLLPRATEVSEGTLPTIVIESLPCNLQPQENMEVAEQLEGLHFKNHTIDEHDEGLGGTDCVLVNDCLPASIRIEAAGVYDHEESSSEDSSSDSDSDSDSSSSSSTSSSSSSLSSVLQLDEEPPETIDLPMKTRDELLVDELPTVEELSISLPDHVELKPFGTVSSIIEQLVIIESFRDTLPLNEDTIVFKEDRSAVGKIF</sequence>
<protein>
    <submittedName>
        <fullName evidence="7">Uncharacterized protein</fullName>
    </submittedName>
</protein>
<gene>
    <name evidence="7" type="ORF">GDO78_011799</name>
</gene>
<dbReference type="GO" id="GO:0005732">
    <property type="term" value="C:sno(s)RNA-containing ribonucleoprotein complex"/>
    <property type="evidence" value="ECO:0007669"/>
    <property type="project" value="InterPro"/>
</dbReference>
<dbReference type="OrthoDB" id="21550at2759"/>
<keyword evidence="5" id="KW-0539">Nucleus</keyword>
<dbReference type="GO" id="GO:0000493">
    <property type="term" value="P:box H/ACA snoRNP assembly"/>
    <property type="evidence" value="ECO:0007669"/>
    <property type="project" value="InterPro"/>
</dbReference>